<evidence type="ECO:0000313" key="3">
    <source>
        <dbReference type="Proteomes" id="UP000650467"/>
    </source>
</evidence>
<feature type="region of interest" description="Disordered" evidence="1">
    <location>
        <begin position="1"/>
        <end position="53"/>
    </location>
</feature>
<keyword evidence="3" id="KW-1185">Reference proteome</keyword>
<gene>
    <name evidence="2" type="ORF">HXX76_013687</name>
</gene>
<evidence type="ECO:0000256" key="1">
    <source>
        <dbReference type="SAM" id="MobiDB-lite"/>
    </source>
</evidence>
<reference evidence="2" key="1">
    <citation type="journal article" date="2020" name="bioRxiv">
        <title>Comparative genomics of Chlamydomonas.</title>
        <authorList>
            <person name="Craig R.J."/>
            <person name="Hasan A.R."/>
            <person name="Ness R.W."/>
            <person name="Keightley P.D."/>
        </authorList>
    </citation>
    <scope>NUCLEOTIDE SEQUENCE</scope>
    <source>
        <strain evidence="2">SAG 7.73</strain>
    </source>
</reference>
<feature type="compositionally biased region" description="Low complexity" evidence="1">
    <location>
        <begin position="26"/>
        <end position="43"/>
    </location>
</feature>
<proteinExistence type="predicted"/>
<protein>
    <submittedName>
        <fullName evidence="2">Uncharacterized protein</fullName>
    </submittedName>
</protein>
<accession>A0A835SID1</accession>
<organism evidence="2 3">
    <name type="scientific">Chlamydomonas incerta</name>
    <dbReference type="NCBI Taxonomy" id="51695"/>
    <lineage>
        <taxon>Eukaryota</taxon>
        <taxon>Viridiplantae</taxon>
        <taxon>Chlorophyta</taxon>
        <taxon>core chlorophytes</taxon>
        <taxon>Chlorophyceae</taxon>
        <taxon>CS clade</taxon>
        <taxon>Chlamydomonadales</taxon>
        <taxon>Chlamydomonadaceae</taxon>
        <taxon>Chlamydomonas</taxon>
    </lineage>
</organism>
<dbReference type="EMBL" id="JAEHOC010000055">
    <property type="protein sequence ID" value="KAG2425477.1"/>
    <property type="molecule type" value="Genomic_DNA"/>
</dbReference>
<evidence type="ECO:0000313" key="2">
    <source>
        <dbReference type="EMBL" id="KAG2425477.1"/>
    </source>
</evidence>
<feature type="compositionally biased region" description="Gly residues" evidence="1">
    <location>
        <begin position="11"/>
        <end position="25"/>
    </location>
</feature>
<comment type="caution">
    <text evidence="2">The sequence shown here is derived from an EMBL/GenBank/DDBJ whole genome shotgun (WGS) entry which is preliminary data.</text>
</comment>
<name>A0A835SID1_CHLIN</name>
<sequence>MWEEPRVDPFRGGGLSHDSGGGGEGQQLLSQSAATAAAAQAAEQQHRPQLSAAGDTASLQEILEMVKAIRAEGEATRAEVKATRAEVKAIRAEGEATRAEVKSISQRLESISYGVGALMEHTAAKQLQQSLGNDRQVHPNVPLTGAKSTADCLLRDANASTKETAASALVQRLQVRSLDT</sequence>
<dbReference type="Proteomes" id="UP000650467">
    <property type="component" value="Unassembled WGS sequence"/>
</dbReference>
<dbReference type="AlphaFoldDB" id="A0A835SID1"/>